<accession>A0A437M1Z3</accession>
<dbReference type="OrthoDB" id="9792271at2"/>
<dbReference type="GO" id="GO:0005886">
    <property type="term" value="C:plasma membrane"/>
    <property type="evidence" value="ECO:0007669"/>
    <property type="project" value="TreeGrafter"/>
</dbReference>
<evidence type="ECO:0000313" key="3">
    <source>
        <dbReference type="Proteomes" id="UP000282957"/>
    </source>
</evidence>
<keyword evidence="1" id="KW-0472">Membrane</keyword>
<feature type="transmembrane region" description="Helical" evidence="1">
    <location>
        <begin position="52"/>
        <end position="71"/>
    </location>
</feature>
<protein>
    <submittedName>
        <fullName evidence="2">Bile acid:sodium symporter</fullName>
    </submittedName>
</protein>
<dbReference type="Pfam" id="PF13593">
    <property type="entry name" value="SBF_like"/>
    <property type="match status" value="1"/>
</dbReference>
<keyword evidence="1" id="KW-0812">Transmembrane</keyword>
<dbReference type="EMBL" id="SACL01000009">
    <property type="protein sequence ID" value="RVT91707.1"/>
    <property type="molecule type" value="Genomic_DNA"/>
</dbReference>
<organism evidence="2 3">
    <name type="scientific">Rhodovarius crocodyli</name>
    <dbReference type="NCBI Taxonomy" id="1979269"/>
    <lineage>
        <taxon>Bacteria</taxon>
        <taxon>Pseudomonadati</taxon>
        <taxon>Pseudomonadota</taxon>
        <taxon>Alphaproteobacteria</taxon>
        <taxon>Acetobacterales</taxon>
        <taxon>Roseomonadaceae</taxon>
        <taxon>Rhodovarius</taxon>
    </lineage>
</organism>
<gene>
    <name evidence="2" type="ORF">EOD42_20495</name>
</gene>
<proteinExistence type="predicted"/>
<keyword evidence="1" id="KW-1133">Transmembrane helix</keyword>
<dbReference type="PIRSF" id="PIRSF026166">
    <property type="entry name" value="UCP026166"/>
    <property type="match status" value="1"/>
</dbReference>
<dbReference type="Gene3D" id="1.20.1530.20">
    <property type="match status" value="1"/>
</dbReference>
<dbReference type="InterPro" id="IPR038770">
    <property type="entry name" value="Na+/solute_symporter_sf"/>
</dbReference>
<dbReference type="AlphaFoldDB" id="A0A437M1Z3"/>
<dbReference type="InterPro" id="IPR016833">
    <property type="entry name" value="Put_Na-Bile_cotransptr"/>
</dbReference>
<comment type="caution">
    <text evidence="2">The sequence shown here is derived from an EMBL/GenBank/DDBJ whole genome shotgun (WGS) entry which is preliminary data.</text>
</comment>
<dbReference type="PANTHER" id="PTHR18640">
    <property type="entry name" value="SOLUTE CARRIER FAMILY 10 MEMBER 7"/>
    <property type="match status" value="1"/>
</dbReference>
<name>A0A437M1Z3_9PROT</name>
<evidence type="ECO:0000313" key="2">
    <source>
        <dbReference type="EMBL" id="RVT91707.1"/>
    </source>
</evidence>
<feature type="transmembrane region" description="Helical" evidence="1">
    <location>
        <begin position="279"/>
        <end position="302"/>
    </location>
</feature>
<reference evidence="2 3" key="1">
    <citation type="submission" date="2019-01" db="EMBL/GenBank/DDBJ databases">
        <authorList>
            <person name="Chen W.-M."/>
        </authorList>
    </citation>
    <scope>NUCLEOTIDE SEQUENCE [LARGE SCALE GENOMIC DNA]</scope>
    <source>
        <strain evidence="2 3">CCP-6</strain>
    </source>
</reference>
<feature type="transmembrane region" description="Helical" evidence="1">
    <location>
        <begin position="142"/>
        <end position="168"/>
    </location>
</feature>
<dbReference type="PANTHER" id="PTHR18640:SF5">
    <property type="entry name" value="SODIUM_BILE ACID COTRANSPORTER 7"/>
    <property type="match status" value="1"/>
</dbReference>
<keyword evidence="3" id="KW-1185">Reference proteome</keyword>
<sequence length="343" mass="35941">MTSVVHNEGCAAQFAPMKFRLPIDAFVATLLATVALASFFPARGLGEEVLGHATTIAIAFLFFLYGARLAPQAAVQGLAQWRLHLAVMSVTFVVFPVLGLAAGLLPDAVLSPSLKAGVLFLCLLPSTVQSSIAFTSIARGHVAAAVCSASASNLLGMVLTPLLVAALMSGVSGSGFSFDALRGIALQLFLPFAAGQALRPWIGGLIARNKAILGRMDRLSILLVVYAAFSEGVREGIWHQLAPVQLAMLAVLCMALLAAALGISLLIARRMGLAREDEIVLVFCGSKKSLASGLPMASVLFAGGQVGLVVLPLMLFHQIQLMVCAWLARRYAEGPQLHAIAAE</sequence>
<feature type="transmembrane region" description="Helical" evidence="1">
    <location>
        <begin position="83"/>
        <end position="105"/>
    </location>
</feature>
<evidence type="ECO:0000256" key="1">
    <source>
        <dbReference type="SAM" id="Phobius"/>
    </source>
</evidence>
<feature type="transmembrane region" description="Helical" evidence="1">
    <location>
        <begin position="21"/>
        <end position="40"/>
    </location>
</feature>
<feature type="transmembrane region" description="Helical" evidence="1">
    <location>
        <begin position="244"/>
        <end position="267"/>
    </location>
</feature>
<dbReference type="Proteomes" id="UP000282957">
    <property type="component" value="Unassembled WGS sequence"/>
</dbReference>
<feature type="transmembrane region" description="Helical" evidence="1">
    <location>
        <begin position="117"/>
        <end position="135"/>
    </location>
</feature>